<dbReference type="KEGG" id="pnt:G5B91_17935"/>
<dbReference type="RefSeq" id="WP_157837686.1">
    <property type="nucleotide sequence ID" value="NZ_CP049140.1"/>
</dbReference>
<sequence length="58" mass="6624">MATRNVLKPFKLNTPEGIIEFDAGTQEIEDKYLDHWFVLAHLEQPKPKAKADAEGKKD</sequence>
<evidence type="ECO:0000313" key="2">
    <source>
        <dbReference type="EMBL" id="QIE88049.1"/>
    </source>
</evidence>
<organism evidence="1 3">
    <name type="scientific">Pseudomonas nitroreducens</name>
    <dbReference type="NCBI Taxonomy" id="46680"/>
    <lineage>
        <taxon>Bacteria</taxon>
        <taxon>Pseudomonadati</taxon>
        <taxon>Pseudomonadota</taxon>
        <taxon>Gammaproteobacteria</taxon>
        <taxon>Pseudomonadales</taxon>
        <taxon>Pseudomonadaceae</taxon>
        <taxon>Pseudomonas</taxon>
    </lineage>
</organism>
<dbReference type="KEGG" id="pnt:G5B91_17575"/>
<evidence type="ECO:0000313" key="3">
    <source>
        <dbReference type="Proteomes" id="UP000501063"/>
    </source>
</evidence>
<dbReference type="EMBL" id="CP049140">
    <property type="protein sequence ID" value="QIE88049.1"/>
    <property type="molecule type" value="Genomic_DNA"/>
</dbReference>
<dbReference type="Proteomes" id="UP000501063">
    <property type="component" value="Chromosome"/>
</dbReference>
<proteinExistence type="predicted"/>
<gene>
    <name evidence="1" type="ORF">G5B91_17575</name>
    <name evidence="2" type="ORF">G5B91_17935</name>
</gene>
<reference evidence="1 3" key="1">
    <citation type="submission" date="2020-02" db="EMBL/GenBank/DDBJ databases">
        <title>Integrative conjugative elements (ICEs) and plasmids drive adaptation of Pseudomonas nitroreducens strain HBP1 to wastewater environment.</title>
        <authorList>
            <person name="Sentchilo V."/>
            <person name="Carraro N."/>
            <person name="Bertelli C."/>
            <person name="van der Meer J.R."/>
        </authorList>
    </citation>
    <scope>NUCLEOTIDE SEQUENCE [LARGE SCALE GENOMIC DNA]</scope>
    <source>
        <strain evidence="1 3">HBP1</strain>
    </source>
</reference>
<name>A0A6G6IXW6_PSENT</name>
<evidence type="ECO:0000313" key="1">
    <source>
        <dbReference type="EMBL" id="QIE87985.1"/>
    </source>
</evidence>
<dbReference type="EMBL" id="CP049140">
    <property type="protein sequence ID" value="QIE87985.1"/>
    <property type="molecule type" value="Genomic_DNA"/>
</dbReference>
<accession>A0A6G6IXW6</accession>
<protein>
    <submittedName>
        <fullName evidence="1">Uncharacterized protein</fullName>
    </submittedName>
</protein>
<dbReference type="AlphaFoldDB" id="A0A6G6IXW6"/>